<protein>
    <submittedName>
        <fullName evidence="1">Uncharacterized protein</fullName>
    </submittedName>
</protein>
<sequence>MPQMDYEPFAGIIQRALQARGTAEGDLARDPRYLAPGYVVRMCAALARAAAECSGRDVALDEVIRLERTCTGADYHHKLALRCAQLAG</sequence>
<dbReference type="AlphaFoldDB" id="A0A178LEM0"/>
<accession>A0A178LEM0</accession>
<dbReference type="OrthoDB" id="6915164at2"/>
<dbReference type="Proteomes" id="UP000078356">
    <property type="component" value="Unassembled WGS sequence"/>
</dbReference>
<reference evidence="1 2" key="1">
    <citation type="submission" date="2016-04" db="EMBL/GenBank/DDBJ databases">
        <title>Draft Genome Sequences of Staphylococcus capitis Strain H36, S. capitis Strain H65, S. cohnii Strain H62, S. hominis Strain H69, Mycobacterium iranicum Strain H39, Plantibacter sp. Strain H53, Pseudomonas oryzihabitans Strain H72, and Microbacterium sp. Strain H83, isolated from residential settings.</title>
        <authorList>
            <person name="Lymperopoulou D."/>
            <person name="Adams R.I."/>
            <person name="Lindow S."/>
            <person name="Coil D.A."/>
            <person name="Jospin G."/>
            <person name="Eisen J.A."/>
        </authorList>
    </citation>
    <scope>NUCLEOTIDE SEQUENCE [LARGE SCALE GENOMIC DNA]</scope>
    <source>
        <strain evidence="1 2">H72</strain>
    </source>
</reference>
<comment type="caution">
    <text evidence="1">The sequence shown here is derived from an EMBL/GenBank/DDBJ whole genome shotgun (WGS) entry which is preliminary data.</text>
</comment>
<proteinExistence type="predicted"/>
<gene>
    <name evidence="1" type="ORF">A4V15_19355</name>
</gene>
<name>A0A178LEM0_9PSED</name>
<dbReference type="EMBL" id="LWCR01000018">
    <property type="protein sequence ID" value="OAN28908.1"/>
    <property type="molecule type" value="Genomic_DNA"/>
</dbReference>
<evidence type="ECO:0000313" key="2">
    <source>
        <dbReference type="Proteomes" id="UP000078356"/>
    </source>
</evidence>
<organism evidence="1 2">
    <name type="scientific">Pseudomonas oryzihabitans</name>
    <dbReference type="NCBI Taxonomy" id="47885"/>
    <lineage>
        <taxon>Bacteria</taxon>
        <taxon>Pseudomonadati</taxon>
        <taxon>Pseudomonadota</taxon>
        <taxon>Gammaproteobacteria</taxon>
        <taxon>Pseudomonadales</taxon>
        <taxon>Pseudomonadaceae</taxon>
        <taxon>Pseudomonas</taxon>
    </lineage>
</organism>
<evidence type="ECO:0000313" key="1">
    <source>
        <dbReference type="EMBL" id="OAN28908.1"/>
    </source>
</evidence>